<dbReference type="PANTHER" id="PTHR43000">
    <property type="entry name" value="DTDP-D-GLUCOSE 4,6-DEHYDRATASE-RELATED"/>
    <property type="match status" value="1"/>
</dbReference>
<protein>
    <submittedName>
        <fullName evidence="3">NAD-dependent epimerase/dehydratase family protein</fullName>
    </submittedName>
</protein>
<accession>A0ABW4H865</accession>
<keyword evidence="4" id="KW-1185">Reference proteome</keyword>
<evidence type="ECO:0000256" key="1">
    <source>
        <dbReference type="ARBA" id="ARBA00007637"/>
    </source>
</evidence>
<organism evidence="3 4">
    <name type="scientific">Flavobacterium artemisiae</name>
    <dbReference type="NCBI Taxonomy" id="2126556"/>
    <lineage>
        <taxon>Bacteria</taxon>
        <taxon>Pseudomonadati</taxon>
        <taxon>Bacteroidota</taxon>
        <taxon>Flavobacteriia</taxon>
        <taxon>Flavobacteriales</taxon>
        <taxon>Flavobacteriaceae</taxon>
        <taxon>Flavobacterium</taxon>
    </lineage>
</organism>
<dbReference type="Pfam" id="PF01370">
    <property type="entry name" value="Epimerase"/>
    <property type="match status" value="1"/>
</dbReference>
<name>A0ABW4H865_9FLAO</name>
<comment type="similarity">
    <text evidence="1">Belongs to the NAD(P)-dependent epimerase/dehydratase family.</text>
</comment>
<evidence type="ECO:0000313" key="4">
    <source>
        <dbReference type="Proteomes" id="UP001597138"/>
    </source>
</evidence>
<proteinExistence type="inferred from homology"/>
<dbReference type="Proteomes" id="UP001597138">
    <property type="component" value="Unassembled WGS sequence"/>
</dbReference>
<dbReference type="Gene3D" id="3.40.50.720">
    <property type="entry name" value="NAD(P)-binding Rossmann-like Domain"/>
    <property type="match status" value="2"/>
</dbReference>
<feature type="domain" description="NAD-dependent epimerase/dehydratase" evidence="2">
    <location>
        <begin position="5"/>
        <end position="214"/>
    </location>
</feature>
<dbReference type="InterPro" id="IPR036291">
    <property type="entry name" value="NAD(P)-bd_dom_sf"/>
</dbReference>
<gene>
    <name evidence="3" type="ORF">ACFSC2_02510</name>
</gene>
<evidence type="ECO:0000259" key="2">
    <source>
        <dbReference type="Pfam" id="PF01370"/>
    </source>
</evidence>
<reference evidence="4" key="1">
    <citation type="journal article" date="2019" name="Int. J. Syst. Evol. Microbiol.">
        <title>The Global Catalogue of Microorganisms (GCM) 10K type strain sequencing project: providing services to taxonomists for standard genome sequencing and annotation.</title>
        <authorList>
            <consortium name="The Broad Institute Genomics Platform"/>
            <consortium name="The Broad Institute Genome Sequencing Center for Infectious Disease"/>
            <person name="Wu L."/>
            <person name="Ma J."/>
        </authorList>
    </citation>
    <scope>NUCLEOTIDE SEQUENCE [LARGE SCALE GENOMIC DNA]</scope>
    <source>
        <strain evidence="4">CCUG 70865</strain>
    </source>
</reference>
<evidence type="ECO:0000313" key="3">
    <source>
        <dbReference type="EMBL" id="MFD1601604.1"/>
    </source>
</evidence>
<dbReference type="InterPro" id="IPR001509">
    <property type="entry name" value="Epimerase_deHydtase"/>
</dbReference>
<dbReference type="RefSeq" id="WP_379816036.1">
    <property type="nucleotide sequence ID" value="NZ_JBHUDZ010000002.1"/>
</dbReference>
<dbReference type="SUPFAM" id="SSF51735">
    <property type="entry name" value="NAD(P)-binding Rossmann-fold domains"/>
    <property type="match status" value="1"/>
</dbReference>
<comment type="caution">
    <text evidence="3">The sequence shown here is derived from an EMBL/GenBank/DDBJ whole genome shotgun (WGS) entry which is preliminary data.</text>
</comment>
<dbReference type="Gene3D" id="3.90.25.10">
    <property type="entry name" value="UDP-galactose 4-epimerase, domain 1"/>
    <property type="match status" value="1"/>
</dbReference>
<sequence>MSKSIIITGATGYLGFKFLKHLLKDNFNICIIKRPTSDISKLRDLSKNIKFYNNDDISICNLFFENSVETIIHFSTLYGRKGETLFEIKDANLDFPLILLKYAIDNNVKYFINTGTSLPYLTNQYSLFKNQFAECLDFFSSKIVTLNILLEHFYGPDDEDSKFITSMIGKMKNNIANIELTAGTQLRDFIFIEDVINAYMCLLDNLDKFKGYNVLPLGSGEVVTIRTIVETIKKESGSDSNLLFGKIPMRENELLCSDADISKLKSLGWYPKFNLTEGIKLTVASYKN</sequence>
<dbReference type="EMBL" id="JBHUDZ010000002">
    <property type="protein sequence ID" value="MFD1601604.1"/>
    <property type="molecule type" value="Genomic_DNA"/>
</dbReference>